<dbReference type="Proteomes" id="UP000054359">
    <property type="component" value="Unassembled WGS sequence"/>
</dbReference>
<protein>
    <submittedName>
        <fullName evidence="2">Tyrosine-protein phosphatase 99A</fullName>
    </submittedName>
</protein>
<dbReference type="Pfam" id="PF00102">
    <property type="entry name" value="Y_phosphatase"/>
    <property type="match status" value="1"/>
</dbReference>
<dbReference type="PROSITE" id="PS50055">
    <property type="entry name" value="TYR_PHOSPHATASE_PTP"/>
    <property type="match status" value="1"/>
</dbReference>
<evidence type="ECO:0000259" key="1">
    <source>
        <dbReference type="PROSITE" id="PS50055"/>
    </source>
</evidence>
<dbReference type="PANTHER" id="PTHR19134">
    <property type="entry name" value="RECEPTOR-TYPE TYROSINE-PROTEIN PHOSPHATASE"/>
    <property type="match status" value="1"/>
</dbReference>
<dbReference type="AlphaFoldDB" id="A0A087TP21"/>
<dbReference type="InterPro" id="IPR000242">
    <property type="entry name" value="PTP_cat"/>
</dbReference>
<dbReference type="InterPro" id="IPR050348">
    <property type="entry name" value="Protein-Tyr_Phosphatase"/>
</dbReference>
<feature type="domain" description="Tyrosine-protein phosphatase" evidence="1">
    <location>
        <begin position="1"/>
        <end position="89"/>
    </location>
</feature>
<keyword evidence="3" id="KW-1185">Reference proteome</keyword>
<dbReference type="Gene3D" id="3.90.190.10">
    <property type="entry name" value="Protein tyrosine phosphatase superfamily"/>
    <property type="match status" value="1"/>
</dbReference>
<feature type="non-terminal residue" evidence="2">
    <location>
        <position position="89"/>
    </location>
</feature>
<dbReference type="OrthoDB" id="6022401at2759"/>
<dbReference type="InterPro" id="IPR029021">
    <property type="entry name" value="Prot-tyrosine_phosphatase-like"/>
</dbReference>
<name>A0A087TP21_STEMI</name>
<sequence length="89" mass="10766">MIWEQKVYIIIMITNLVERGRRKCDMYWPKEGSEIFGIIQVKLIQEVELATYTIRTFLIRNLKVKKKTSSERTVYQYHYTNWPDHGVPE</sequence>
<dbReference type="EMBL" id="KK116113">
    <property type="protein sequence ID" value="KFM66860.1"/>
    <property type="molecule type" value="Genomic_DNA"/>
</dbReference>
<reference evidence="2 3" key="1">
    <citation type="submission" date="2013-11" db="EMBL/GenBank/DDBJ databases">
        <title>Genome sequencing of Stegodyphus mimosarum.</title>
        <authorList>
            <person name="Bechsgaard J."/>
        </authorList>
    </citation>
    <scope>NUCLEOTIDE SEQUENCE [LARGE SCALE GENOMIC DNA]</scope>
</reference>
<dbReference type="SUPFAM" id="SSF52799">
    <property type="entry name" value="(Phosphotyrosine protein) phosphatases II"/>
    <property type="match status" value="1"/>
</dbReference>
<accession>A0A087TP21</accession>
<dbReference type="GO" id="GO:0004725">
    <property type="term" value="F:protein tyrosine phosphatase activity"/>
    <property type="evidence" value="ECO:0007669"/>
    <property type="project" value="InterPro"/>
</dbReference>
<gene>
    <name evidence="2" type="ORF">X975_00176</name>
</gene>
<proteinExistence type="predicted"/>
<organism evidence="2 3">
    <name type="scientific">Stegodyphus mimosarum</name>
    <name type="common">African social velvet spider</name>
    <dbReference type="NCBI Taxonomy" id="407821"/>
    <lineage>
        <taxon>Eukaryota</taxon>
        <taxon>Metazoa</taxon>
        <taxon>Ecdysozoa</taxon>
        <taxon>Arthropoda</taxon>
        <taxon>Chelicerata</taxon>
        <taxon>Arachnida</taxon>
        <taxon>Araneae</taxon>
        <taxon>Araneomorphae</taxon>
        <taxon>Entelegynae</taxon>
        <taxon>Eresoidea</taxon>
        <taxon>Eresidae</taxon>
        <taxon>Stegodyphus</taxon>
    </lineage>
</organism>
<dbReference type="STRING" id="407821.A0A087TP21"/>
<evidence type="ECO:0000313" key="2">
    <source>
        <dbReference type="EMBL" id="KFM66860.1"/>
    </source>
</evidence>
<dbReference type="PANTHER" id="PTHR19134:SF525">
    <property type="entry name" value="TYROSINE-PROTEIN PHOSPHATASE DOMAIN-CONTAINING PROTEIN"/>
    <property type="match status" value="1"/>
</dbReference>
<dbReference type="OMA" id="FRSHPCV"/>
<evidence type="ECO:0000313" key="3">
    <source>
        <dbReference type="Proteomes" id="UP000054359"/>
    </source>
</evidence>